<reference evidence="10" key="1">
    <citation type="submission" date="2023-07" db="EMBL/GenBank/DDBJ databases">
        <title>The genome sequence of Rhodocytophaga aerolata KACC 12507.</title>
        <authorList>
            <person name="Zhang X."/>
        </authorList>
    </citation>
    <scope>NUCLEOTIDE SEQUENCE</scope>
    <source>
        <strain evidence="10">KACC 12507</strain>
    </source>
</reference>
<keyword evidence="5" id="KW-1278">Translocase</keyword>
<keyword evidence="2" id="KW-0813">Transport</keyword>
<keyword evidence="6 9" id="KW-1133">Transmembrane helix</keyword>
<organism evidence="10 11">
    <name type="scientific">Rhodocytophaga aerolata</name>
    <dbReference type="NCBI Taxonomy" id="455078"/>
    <lineage>
        <taxon>Bacteria</taxon>
        <taxon>Pseudomonadati</taxon>
        <taxon>Bacteroidota</taxon>
        <taxon>Cytophagia</taxon>
        <taxon>Cytophagales</taxon>
        <taxon>Rhodocytophagaceae</taxon>
        <taxon>Rhodocytophaga</taxon>
    </lineage>
</organism>
<keyword evidence="8 9" id="KW-0472">Membrane</keyword>
<accession>A0ABT8R640</accession>
<dbReference type="EMBL" id="JAUKPO010000007">
    <property type="protein sequence ID" value="MDO1447571.1"/>
    <property type="molecule type" value="Genomic_DNA"/>
</dbReference>
<feature type="transmembrane region" description="Helical" evidence="9">
    <location>
        <begin position="6"/>
        <end position="25"/>
    </location>
</feature>
<feature type="transmembrane region" description="Helical" evidence="9">
    <location>
        <begin position="358"/>
        <end position="380"/>
    </location>
</feature>
<evidence type="ECO:0000256" key="1">
    <source>
        <dbReference type="ARBA" id="ARBA00004127"/>
    </source>
</evidence>
<evidence type="ECO:0000256" key="3">
    <source>
        <dbReference type="ARBA" id="ARBA00022692"/>
    </source>
</evidence>
<feature type="transmembrane region" description="Helical" evidence="9">
    <location>
        <begin position="58"/>
        <end position="75"/>
    </location>
</feature>
<evidence type="ECO:0000256" key="9">
    <source>
        <dbReference type="SAM" id="Phobius"/>
    </source>
</evidence>
<evidence type="ECO:0000256" key="2">
    <source>
        <dbReference type="ARBA" id="ARBA00022448"/>
    </source>
</evidence>
<feature type="transmembrane region" description="Helical" evidence="9">
    <location>
        <begin position="81"/>
        <end position="107"/>
    </location>
</feature>
<keyword evidence="4" id="KW-0460">Magnesium</keyword>
<sequence>MENILTNMSIGGAILVLLTTLKMMLQRSLPHKATKTTLVIHSALQKAHLFMQQAYKPFTLFILSGFILFVCYRITADRYMAIWVSAVIGGIVSIGLSTVLKSGMAWVTTGVMHNHKGKAIHIILDEKHISNGGALFISLTSLLMVVMNYQNGYDWNTFTVLSLAASFTVGASGLLLCMHLYECFSSHMTSGSSVYAGHSTKILTNDRFDALMGTLVAAMLLGTTMAEITSFQRMQIPASPIILPLFLAISGVGISSVAAMLAKIYGWKKDAVAYLIEKMVSALLMIMASFVITQYMLPTFWVCNGTEYTSMQVFYAAQAGIIGGLLTNKVIQGYYALHRKYFSYLAKKSFRVTSMDAVFHFFINTLSTFLPVILILLSILFSYKLVGLYGIVIALVAMLANISTQLTNSK</sequence>
<dbReference type="Proteomes" id="UP001168528">
    <property type="component" value="Unassembled WGS sequence"/>
</dbReference>
<comment type="subcellular location">
    <subcellularLocation>
        <location evidence="1">Endomembrane system</location>
        <topology evidence="1">Multi-pass membrane protein</topology>
    </subcellularLocation>
</comment>
<evidence type="ECO:0000256" key="7">
    <source>
        <dbReference type="ARBA" id="ARBA00023065"/>
    </source>
</evidence>
<feature type="transmembrane region" description="Helical" evidence="9">
    <location>
        <begin position="128"/>
        <end position="149"/>
    </location>
</feature>
<keyword evidence="7" id="KW-0406">Ion transport</keyword>
<evidence type="ECO:0000256" key="4">
    <source>
        <dbReference type="ARBA" id="ARBA00022842"/>
    </source>
</evidence>
<evidence type="ECO:0000256" key="6">
    <source>
        <dbReference type="ARBA" id="ARBA00022989"/>
    </source>
</evidence>
<feature type="transmembrane region" description="Helical" evidence="9">
    <location>
        <begin position="313"/>
        <end position="337"/>
    </location>
</feature>
<dbReference type="RefSeq" id="WP_302038374.1">
    <property type="nucleotide sequence ID" value="NZ_JAUKPO010000007.1"/>
</dbReference>
<proteinExistence type="predicted"/>
<feature type="transmembrane region" description="Helical" evidence="9">
    <location>
        <begin position="155"/>
        <end position="181"/>
    </location>
</feature>
<feature type="transmembrane region" description="Helical" evidence="9">
    <location>
        <begin position="241"/>
        <end position="262"/>
    </location>
</feature>
<dbReference type="InterPro" id="IPR004131">
    <property type="entry name" value="PPase-energised_H-pump"/>
</dbReference>
<feature type="transmembrane region" description="Helical" evidence="9">
    <location>
        <begin position="210"/>
        <end position="229"/>
    </location>
</feature>
<protein>
    <submittedName>
        <fullName evidence="10">Sodium/proton-translocating pyrophosphatase</fullName>
    </submittedName>
</protein>
<keyword evidence="3 9" id="KW-0812">Transmembrane</keyword>
<dbReference type="Pfam" id="PF03030">
    <property type="entry name" value="H_PPase"/>
    <property type="match status" value="1"/>
</dbReference>
<gene>
    <name evidence="10" type="ORF">Q0590_14980</name>
</gene>
<evidence type="ECO:0000313" key="11">
    <source>
        <dbReference type="Proteomes" id="UP001168528"/>
    </source>
</evidence>
<keyword evidence="11" id="KW-1185">Reference proteome</keyword>
<comment type="caution">
    <text evidence="10">The sequence shown here is derived from an EMBL/GenBank/DDBJ whole genome shotgun (WGS) entry which is preliminary data.</text>
</comment>
<feature type="transmembrane region" description="Helical" evidence="9">
    <location>
        <begin position="386"/>
        <end position="404"/>
    </location>
</feature>
<feature type="transmembrane region" description="Helical" evidence="9">
    <location>
        <begin position="282"/>
        <end position="301"/>
    </location>
</feature>
<evidence type="ECO:0000313" key="10">
    <source>
        <dbReference type="EMBL" id="MDO1447571.1"/>
    </source>
</evidence>
<dbReference type="PANTHER" id="PTHR31998">
    <property type="entry name" value="K(+)-INSENSITIVE PYROPHOSPHATE-ENERGIZED PROTON PUMP"/>
    <property type="match status" value="1"/>
</dbReference>
<name>A0ABT8R640_9BACT</name>
<evidence type="ECO:0000256" key="8">
    <source>
        <dbReference type="ARBA" id="ARBA00023136"/>
    </source>
</evidence>
<evidence type="ECO:0000256" key="5">
    <source>
        <dbReference type="ARBA" id="ARBA00022967"/>
    </source>
</evidence>